<accession>A0A644SVK9</accession>
<dbReference type="SMART" id="SM00267">
    <property type="entry name" value="GGDEF"/>
    <property type="match status" value="1"/>
</dbReference>
<dbReference type="NCBIfam" id="TIGR00254">
    <property type="entry name" value="GGDEF"/>
    <property type="match status" value="1"/>
</dbReference>
<dbReference type="CDD" id="cd00130">
    <property type="entry name" value="PAS"/>
    <property type="match status" value="1"/>
</dbReference>
<dbReference type="InterPro" id="IPR000014">
    <property type="entry name" value="PAS"/>
</dbReference>
<dbReference type="PANTHER" id="PTHR44757:SF2">
    <property type="entry name" value="BIOFILM ARCHITECTURE MAINTENANCE PROTEIN MBAA"/>
    <property type="match status" value="1"/>
</dbReference>
<dbReference type="InterPro" id="IPR000160">
    <property type="entry name" value="GGDEF_dom"/>
</dbReference>
<feature type="domain" description="PAS" evidence="1">
    <location>
        <begin position="11"/>
        <end position="81"/>
    </location>
</feature>
<dbReference type="InterPro" id="IPR029787">
    <property type="entry name" value="Nucleotide_cyclase"/>
</dbReference>
<dbReference type="InterPro" id="IPR043128">
    <property type="entry name" value="Rev_trsase/Diguanyl_cyclase"/>
</dbReference>
<dbReference type="CDD" id="cd01949">
    <property type="entry name" value="GGDEF"/>
    <property type="match status" value="1"/>
</dbReference>
<dbReference type="PROSITE" id="PS50887">
    <property type="entry name" value="GGDEF"/>
    <property type="match status" value="1"/>
</dbReference>
<keyword evidence="3" id="KW-0548">Nucleotidyltransferase</keyword>
<dbReference type="SUPFAM" id="SSF55785">
    <property type="entry name" value="PYP-like sensor domain (PAS domain)"/>
    <property type="match status" value="1"/>
</dbReference>
<name>A0A644SVK9_9ZZZZ</name>
<feature type="domain" description="GGDEF" evidence="2">
    <location>
        <begin position="169"/>
        <end position="297"/>
    </location>
</feature>
<dbReference type="Pfam" id="PF13426">
    <property type="entry name" value="PAS_9"/>
    <property type="match status" value="1"/>
</dbReference>
<keyword evidence="3" id="KW-0808">Transferase</keyword>
<dbReference type="EC" id="2.7.7.65" evidence="3"/>
<dbReference type="Gene3D" id="3.30.450.20">
    <property type="entry name" value="PAS domain"/>
    <property type="match status" value="1"/>
</dbReference>
<dbReference type="EMBL" id="VSSQ01000007">
    <property type="protein sequence ID" value="MPL58739.1"/>
    <property type="molecule type" value="Genomic_DNA"/>
</dbReference>
<evidence type="ECO:0000313" key="3">
    <source>
        <dbReference type="EMBL" id="MPL58739.1"/>
    </source>
</evidence>
<dbReference type="Gene3D" id="3.30.70.270">
    <property type="match status" value="1"/>
</dbReference>
<dbReference type="GO" id="GO:0052621">
    <property type="term" value="F:diguanylate cyclase activity"/>
    <property type="evidence" value="ECO:0007669"/>
    <property type="project" value="UniProtKB-EC"/>
</dbReference>
<dbReference type="NCBIfam" id="TIGR00229">
    <property type="entry name" value="sensory_box"/>
    <property type="match status" value="1"/>
</dbReference>
<dbReference type="InterPro" id="IPR035965">
    <property type="entry name" value="PAS-like_dom_sf"/>
</dbReference>
<sequence>MEKEALNVLPSDMLYSNILECASMNLMLVDLNSNLVIYANKACEATYGYSAEEFIGMTIANFSCNDNNKIQREIQRVIKRAPEIYRVLVMHRHQSGRQFPVEVLAKLIVINSRRYILYQTTDITRHTKLQGRINNIIRYLSTHAYRDYLTGAYNRAYLYNVYLPRLIGCNIGVLIIDIDHFKTINDKYGHEGGDLVLSTTVRLIRAALRQKGKIFRFGGDEFIIIVRDMEMPEMKMIIQKIKEVIDTTPILYNQGRIVCSISVGKAKGYVVENNDLDKLIKMADGEMVKSKSLRPIL</sequence>
<dbReference type="SMART" id="SM00091">
    <property type="entry name" value="PAS"/>
    <property type="match status" value="1"/>
</dbReference>
<dbReference type="SUPFAM" id="SSF55073">
    <property type="entry name" value="Nucleotide cyclase"/>
    <property type="match status" value="1"/>
</dbReference>
<evidence type="ECO:0000259" key="2">
    <source>
        <dbReference type="PROSITE" id="PS50887"/>
    </source>
</evidence>
<dbReference type="Pfam" id="PF00990">
    <property type="entry name" value="GGDEF"/>
    <property type="match status" value="1"/>
</dbReference>
<dbReference type="PANTHER" id="PTHR44757">
    <property type="entry name" value="DIGUANYLATE CYCLASE DGCP"/>
    <property type="match status" value="1"/>
</dbReference>
<dbReference type="AlphaFoldDB" id="A0A644SVK9"/>
<protein>
    <submittedName>
        <fullName evidence="3">Diguanylate cyclase DgcM</fullName>
        <ecNumber evidence="3">2.7.7.65</ecNumber>
    </submittedName>
</protein>
<gene>
    <name evidence="3" type="primary">dgcM_1</name>
    <name evidence="3" type="ORF">SDC9_04281</name>
</gene>
<reference evidence="3" key="1">
    <citation type="submission" date="2019-08" db="EMBL/GenBank/DDBJ databases">
        <authorList>
            <person name="Kucharzyk K."/>
            <person name="Murdoch R.W."/>
            <person name="Higgins S."/>
            <person name="Loffler F."/>
        </authorList>
    </citation>
    <scope>NUCLEOTIDE SEQUENCE</scope>
</reference>
<evidence type="ECO:0000259" key="1">
    <source>
        <dbReference type="PROSITE" id="PS50112"/>
    </source>
</evidence>
<organism evidence="3">
    <name type="scientific">bioreactor metagenome</name>
    <dbReference type="NCBI Taxonomy" id="1076179"/>
    <lineage>
        <taxon>unclassified sequences</taxon>
        <taxon>metagenomes</taxon>
        <taxon>ecological metagenomes</taxon>
    </lineage>
</organism>
<dbReference type="InterPro" id="IPR052155">
    <property type="entry name" value="Biofilm_reg_signaling"/>
</dbReference>
<proteinExistence type="predicted"/>
<comment type="caution">
    <text evidence="3">The sequence shown here is derived from an EMBL/GenBank/DDBJ whole genome shotgun (WGS) entry which is preliminary data.</text>
</comment>
<dbReference type="PROSITE" id="PS50112">
    <property type="entry name" value="PAS"/>
    <property type="match status" value="1"/>
</dbReference>